<reference evidence="3 4" key="1">
    <citation type="submission" date="2016-10" db="EMBL/GenBank/DDBJ databases">
        <authorList>
            <person name="de Groot N.N."/>
        </authorList>
    </citation>
    <scope>NUCLEOTIDE SEQUENCE [LARGE SCALE GENOMIC DNA]</scope>
    <source>
        <strain evidence="3 4">JCM 19513</strain>
    </source>
</reference>
<dbReference type="InterPro" id="IPR051043">
    <property type="entry name" value="Sulfatase_Mod_Factor_Kinase"/>
</dbReference>
<dbReference type="InterPro" id="IPR005532">
    <property type="entry name" value="SUMF_dom"/>
</dbReference>
<keyword evidence="1" id="KW-0732">Signal</keyword>
<name>A0A1H7Q9V5_9GAMM</name>
<gene>
    <name evidence="3" type="ORF">SAMN05216214_11258</name>
</gene>
<dbReference type="PANTHER" id="PTHR23150:SF35">
    <property type="entry name" value="BLL6746 PROTEIN"/>
    <property type="match status" value="1"/>
</dbReference>
<dbReference type="InterPro" id="IPR016187">
    <property type="entry name" value="CTDL_fold"/>
</dbReference>
<dbReference type="Proteomes" id="UP000185766">
    <property type="component" value="Unassembled WGS sequence"/>
</dbReference>
<evidence type="ECO:0000313" key="4">
    <source>
        <dbReference type="Proteomes" id="UP000185766"/>
    </source>
</evidence>
<dbReference type="SUPFAM" id="SSF56436">
    <property type="entry name" value="C-type lectin-like"/>
    <property type="match status" value="1"/>
</dbReference>
<keyword evidence="4" id="KW-1185">Reference proteome</keyword>
<organism evidence="3 4">
    <name type="scientific">Atopomonas hussainii</name>
    <dbReference type="NCBI Taxonomy" id="1429083"/>
    <lineage>
        <taxon>Bacteria</taxon>
        <taxon>Pseudomonadati</taxon>
        <taxon>Pseudomonadota</taxon>
        <taxon>Gammaproteobacteria</taxon>
        <taxon>Pseudomonadales</taxon>
        <taxon>Pseudomonadaceae</taxon>
        <taxon>Atopomonas</taxon>
    </lineage>
</organism>
<accession>A0A1H7Q9V5</accession>
<feature type="domain" description="Sulfatase-modifying factor enzyme-like" evidence="2">
    <location>
        <begin position="38"/>
        <end position="268"/>
    </location>
</feature>
<dbReference type="GO" id="GO:0120147">
    <property type="term" value="F:formylglycine-generating oxidase activity"/>
    <property type="evidence" value="ECO:0007669"/>
    <property type="project" value="TreeGrafter"/>
</dbReference>
<evidence type="ECO:0000313" key="3">
    <source>
        <dbReference type="EMBL" id="SEL44077.1"/>
    </source>
</evidence>
<dbReference type="STRING" id="1429083.GCA_001885685_00366"/>
<dbReference type="RefSeq" id="WP_074869096.1">
    <property type="nucleotide sequence ID" value="NZ_FOAS01000012.1"/>
</dbReference>
<feature type="signal peptide" evidence="1">
    <location>
        <begin position="1"/>
        <end position="20"/>
    </location>
</feature>
<dbReference type="AlphaFoldDB" id="A0A1H7Q9V5"/>
<dbReference type="EMBL" id="FOAS01000012">
    <property type="protein sequence ID" value="SEL44077.1"/>
    <property type="molecule type" value="Genomic_DNA"/>
</dbReference>
<feature type="chain" id="PRO_5010329192" evidence="1">
    <location>
        <begin position="21"/>
        <end position="271"/>
    </location>
</feature>
<proteinExistence type="predicted"/>
<protein>
    <submittedName>
        <fullName evidence="3">Formylglycine-generating enzyme, required for sulfatase activity, contains SUMF1/FGE domain</fullName>
    </submittedName>
</protein>
<sequence>MRVTALLASLLLCLAPSAHALNPGDTFHDNLLDGTPGPELVVVPAGTFVIGDSVGSGNHNERPTKQLTLPKAFAMGVYEVSFAEWRAYSEASGKPVPNNEGWGLSEQRPVMHVNWHQAQAFCQWLSQVTGQRYRLPTEAEWEYAARAGSSSLFWWGDSAAPVNEQPFAHCRGCGTSSFIRNKTALRGQFAPNAFGLYDTAGNVWEWTASPYSATYDGSEQHSARLLDQRPRVVRGGAWNSGPQYLRSSLRDPRQADQASYSLGFRVLRELN</sequence>
<dbReference type="Gene3D" id="3.90.1580.10">
    <property type="entry name" value="paralog of FGE (formylglycine-generating enzyme)"/>
    <property type="match status" value="1"/>
</dbReference>
<dbReference type="Pfam" id="PF03781">
    <property type="entry name" value="FGE-sulfatase"/>
    <property type="match status" value="1"/>
</dbReference>
<dbReference type="PANTHER" id="PTHR23150">
    <property type="entry name" value="SULFATASE MODIFYING FACTOR 1, 2"/>
    <property type="match status" value="1"/>
</dbReference>
<evidence type="ECO:0000256" key="1">
    <source>
        <dbReference type="SAM" id="SignalP"/>
    </source>
</evidence>
<evidence type="ECO:0000259" key="2">
    <source>
        <dbReference type="Pfam" id="PF03781"/>
    </source>
</evidence>
<dbReference type="InterPro" id="IPR042095">
    <property type="entry name" value="SUMF_sf"/>
</dbReference>